<comment type="caution">
    <text evidence="1">The sequence shown here is derived from an EMBL/GenBank/DDBJ whole genome shotgun (WGS) entry which is preliminary data.</text>
</comment>
<proteinExistence type="predicted"/>
<evidence type="ECO:0000313" key="2">
    <source>
        <dbReference type="Proteomes" id="UP001501456"/>
    </source>
</evidence>
<reference evidence="2" key="1">
    <citation type="journal article" date="2019" name="Int. J. Syst. Evol. Microbiol.">
        <title>The Global Catalogue of Microorganisms (GCM) 10K type strain sequencing project: providing services to taxonomists for standard genome sequencing and annotation.</title>
        <authorList>
            <consortium name="The Broad Institute Genomics Platform"/>
            <consortium name="The Broad Institute Genome Sequencing Center for Infectious Disease"/>
            <person name="Wu L."/>
            <person name="Ma J."/>
        </authorList>
    </citation>
    <scope>NUCLEOTIDE SEQUENCE [LARGE SCALE GENOMIC DNA]</scope>
    <source>
        <strain evidence="2">JCM 17525</strain>
    </source>
</reference>
<sequence>MAKLWLIIFFFIGNILIFSQDNKRYPPSIDVNTVTWKPYNQPTKEPSSYLKYFTEDCVNVIRIGDQKAFGETGQQVGHNYATNAVWNSDGSLLKLNVKPAKILYDSNYTVAYTRNLPSWSCWSYTNPYIMYGTQNGNQFVSYNVTNDKRTVLHTFHNYTKLSIGKGEGRQDRSDTLICLVAEDQNDVGHLIVYNIKTNTVIATKNIGDSSDLDWASVSPLGNYVIAAWHKNGTGKKEGYRIFNSNLTNEKHLYTETQHSDIGIDVNGDEVLVAIGNKTVWKTNHYIAMIRLKDGLLKPLFYDEPTKPRGIWGGWVSCQNTKRDGWAYISEDRASDDVMANEIFAIKLDYSNNNIVQRFGKHHSDKHNSKNAYYHGARACVNPDGTKICFDSNYGDSVLKTWEHAPAWIMEYPQE</sequence>
<protein>
    <submittedName>
        <fullName evidence="1">Uncharacterized protein</fullName>
    </submittedName>
</protein>
<dbReference type="Proteomes" id="UP001501456">
    <property type="component" value="Unassembled WGS sequence"/>
</dbReference>
<keyword evidence="2" id="KW-1185">Reference proteome</keyword>
<gene>
    <name evidence="1" type="ORF">GCM10022271_13210</name>
</gene>
<dbReference type="EMBL" id="BAABBI010000001">
    <property type="protein sequence ID" value="GAA3782275.1"/>
    <property type="molecule type" value="Genomic_DNA"/>
</dbReference>
<dbReference type="SUPFAM" id="SSF50998">
    <property type="entry name" value="Quinoprotein alcohol dehydrogenase-like"/>
    <property type="match status" value="1"/>
</dbReference>
<organism evidence="1 2">
    <name type="scientific">Corallibacter vietnamensis</name>
    <dbReference type="NCBI Taxonomy" id="904130"/>
    <lineage>
        <taxon>Bacteria</taxon>
        <taxon>Pseudomonadati</taxon>
        <taxon>Bacteroidota</taxon>
        <taxon>Flavobacteriia</taxon>
        <taxon>Flavobacteriales</taxon>
        <taxon>Flavobacteriaceae</taxon>
        <taxon>Corallibacter</taxon>
    </lineage>
</organism>
<dbReference type="RefSeq" id="WP_344728571.1">
    <property type="nucleotide sequence ID" value="NZ_BAABBI010000001.1"/>
</dbReference>
<accession>A0ABP7H399</accession>
<evidence type="ECO:0000313" key="1">
    <source>
        <dbReference type="EMBL" id="GAA3782275.1"/>
    </source>
</evidence>
<dbReference type="InterPro" id="IPR011047">
    <property type="entry name" value="Quinoprotein_ADH-like_sf"/>
</dbReference>
<name>A0ABP7H399_9FLAO</name>